<evidence type="ECO:0000256" key="7">
    <source>
        <dbReference type="SAM" id="MobiDB-lite"/>
    </source>
</evidence>
<feature type="compositionally biased region" description="Gly residues" evidence="7">
    <location>
        <begin position="116"/>
        <end position="131"/>
    </location>
</feature>
<feature type="region of interest" description="Disordered" evidence="7">
    <location>
        <begin position="227"/>
        <end position="311"/>
    </location>
</feature>
<feature type="region of interest" description="Disordered" evidence="7">
    <location>
        <begin position="1335"/>
        <end position="1369"/>
    </location>
</feature>
<feature type="region of interest" description="Disordered" evidence="7">
    <location>
        <begin position="150"/>
        <end position="176"/>
    </location>
</feature>
<feature type="region of interest" description="Disordered" evidence="7">
    <location>
        <begin position="91"/>
        <end position="131"/>
    </location>
</feature>
<accession>A0A836CIL6</accession>
<evidence type="ECO:0000256" key="4">
    <source>
        <dbReference type="ARBA" id="ARBA00022801"/>
    </source>
</evidence>
<feature type="region of interest" description="Disordered" evidence="7">
    <location>
        <begin position="644"/>
        <end position="676"/>
    </location>
</feature>
<name>A0A836CIL6_9STRA</name>
<feature type="region of interest" description="Disordered" evidence="7">
    <location>
        <begin position="826"/>
        <end position="869"/>
    </location>
</feature>
<dbReference type="EMBL" id="JAFCMP010000109">
    <property type="protein sequence ID" value="KAG5186623.1"/>
    <property type="molecule type" value="Genomic_DNA"/>
</dbReference>
<dbReference type="InterPro" id="IPR000760">
    <property type="entry name" value="Inositol_monophosphatase-like"/>
</dbReference>
<feature type="binding site" evidence="6">
    <location>
        <position position="1600"/>
    </location>
    <ligand>
        <name>Mg(2+)</name>
        <dbReference type="ChEBI" id="CHEBI:18420"/>
        <label>1</label>
        <note>catalytic</note>
    </ligand>
</feature>
<comment type="cofactor">
    <cofactor evidence="1 6">
        <name>Mg(2+)</name>
        <dbReference type="ChEBI" id="CHEBI:18420"/>
    </cofactor>
</comment>
<dbReference type="GO" id="GO:0046872">
    <property type="term" value="F:metal ion binding"/>
    <property type="evidence" value="ECO:0007669"/>
    <property type="project" value="UniProtKB-KW"/>
</dbReference>
<dbReference type="Pfam" id="PF00459">
    <property type="entry name" value="Inositol_P"/>
    <property type="match status" value="2"/>
</dbReference>
<gene>
    <name evidence="8" type="ORF">JKP88DRAFT_268082</name>
</gene>
<feature type="compositionally biased region" description="Basic residues" evidence="7">
    <location>
        <begin position="957"/>
        <end position="967"/>
    </location>
</feature>
<dbReference type="GO" id="GO:0000103">
    <property type="term" value="P:sulfate assimilation"/>
    <property type="evidence" value="ECO:0007669"/>
    <property type="project" value="TreeGrafter"/>
</dbReference>
<feature type="compositionally biased region" description="Low complexity" evidence="7">
    <location>
        <begin position="944"/>
        <end position="956"/>
    </location>
</feature>
<keyword evidence="9" id="KW-1185">Reference proteome</keyword>
<evidence type="ECO:0000256" key="1">
    <source>
        <dbReference type="ARBA" id="ARBA00001946"/>
    </source>
</evidence>
<organism evidence="8 9">
    <name type="scientific">Tribonema minus</name>
    <dbReference type="NCBI Taxonomy" id="303371"/>
    <lineage>
        <taxon>Eukaryota</taxon>
        <taxon>Sar</taxon>
        <taxon>Stramenopiles</taxon>
        <taxon>Ochrophyta</taxon>
        <taxon>PX clade</taxon>
        <taxon>Xanthophyceae</taxon>
        <taxon>Tribonematales</taxon>
        <taxon>Tribonemataceae</taxon>
        <taxon>Tribonema</taxon>
    </lineage>
</organism>
<dbReference type="InterPro" id="IPR051090">
    <property type="entry name" value="Inositol_monoP_superfamily"/>
</dbReference>
<feature type="compositionally biased region" description="Basic and acidic residues" evidence="7">
    <location>
        <begin position="236"/>
        <end position="251"/>
    </location>
</feature>
<feature type="compositionally biased region" description="Basic residues" evidence="7">
    <location>
        <begin position="660"/>
        <end position="672"/>
    </location>
</feature>
<comment type="caution">
    <text evidence="8">The sequence shown here is derived from an EMBL/GenBank/DDBJ whole genome shotgun (WGS) entry which is preliminary data.</text>
</comment>
<feature type="binding site" evidence="6">
    <location>
        <position position="1263"/>
    </location>
    <ligand>
        <name>Mg(2+)</name>
        <dbReference type="ChEBI" id="CHEBI:18420"/>
        <label>1</label>
        <note>catalytic</note>
    </ligand>
</feature>
<evidence type="ECO:0000313" key="8">
    <source>
        <dbReference type="EMBL" id="KAG5186623.1"/>
    </source>
</evidence>
<feature type="compositionally biased region" description="Basic residues" evidence="7">
    <location>
        <begin position="527"/>
        <end position="537"/>
    </location>
</feature>
<feature type="binding site" evidence="6">
    <location>
        <position position="1266"/>
    </location>
    <ligand>
        <name>Mg(2+)</name>
        <dbReference type="ChEBI" id="CHEBI:18420"/>
        <label>1</label>
        <note>catalytic</note>
    </ligand>
</feature>
<reference evidence="8" key="1">
    <citation type="submission" date="2021-02" db="EMBL/GenBank/DDBJ databases">
        <title>First Annotated Genome of the Yellow-green Alga Tribonema minus.</title>
        <authorList>
            <person name="Mahan K.M."/>
        </authorList>
    </citation>
    <scope>NUCLEOTIDE SEQUENCE</scope>
    <source>
        <strain evidence="8">UTEX B ZZ1240</strain>
    </source>
</reference>
<evidence type="ECO:0000256" key="3">
    <source>
        <dbReference type="ARBA" id="ARBA00022723"/>
    </source>
</evidence>
<feature type="binding site" evidence="6">
    <location>
        <position position="1207"/>
    </location>
    <ligand>
        <name>Mg(2+)</name>
        <dbReference type="ChEBI" id="CHEBI:18420"/>
        <label>1</label>
        <note>catalytic</note>
    </ligand>
</feature>
<dbReference type="SUPFAM" id="SSF56655">
    <property type="entry name" value="Carbohydrate phosphatase"/>
    <property type="match status" value="1"/>
</dbReference>
<proteinExistence type="inferred from homology"/>
<dbReference type="Gene3D" id="3.30.540.10">
    <property type="entry name" value="Fructose-1,6-Bisphosphatase, subunit A, domain 1"/>
    <property type="match status" value="1"/>
</dbReference>
<dbReference type="PANTHER" id="PTHR43200">
    <property type="entry name" value="PHOSPHATASE"/>
    <property type="match status" value="1"/>
</dbReference>
<feature type="region of interest" description="Disordered" evidence="7">
    <location>
        <begin position="944"/>
        <end position="977"/>
    </location>
</feature>
<comment type="similarity">
    <text evidence="2">Belongs to the inositol monophosphatase superfamily.</text>
</comment>
<dbReference type="Proteomes" id="UP000664859">
    <property type="component" value="Unassembled WGS sequence"/>
</dbReference>
<dbReference type="Gene3D" id="3.40.190.80">
    <property type="match status" value="2"/>
</dbReference>
<sequence>MGRCIDYEFTSLCSLMKEGAVDWMSGVEPPWRFCMVLHNAGVRCQGVTPSKLPASEPDVHRIKVESGGAAAAADAWWDDETPAAFSPLLQDVNGAADGDTRDTAMVGAGSGTANSGSGGGSGGGGNGGGGGGGDGGVGANYWCSAAPMSAQEEETRPGLAVARQQAATAAPPPVQEEREAAAYGACMRPAVAAQQAAAAASAAQQEGRGAAADGALALLEAAPQQAAPAAPAAAQSEHEATVEEASEHKADAVPARDGGEWRRALKRQRQTLERSSALDALRGASPPPPVSRKGSAQAPPRGREDKQEAVSAAAAAGAATATAAAAAVDASAAAATAALASPERSGSGAAADAPADALALSAAAVAASAAPQAAAAAQAAEAVNARPFACWPREETKRCARRARRTELCALRSQQQLERNQAVREASEILAAVLGLPRAAAAAAPTAKATEGGGAQGAPAGEDGAAQLRAEGAAAAHAAALPEATDNPSTQAAAAAAAADGIPTAQQAAHAETNASATGAPPERRTSKTARPRHTSKAIKAQRLAEADGSAAAADESAETGAAAAPADASPVAAGTRAPAAAAALDERVGAMVPAALDGAAQLPAEGAAAAHAAALPEATDNLSAQAAAAAAVADGIGTAQQAAHAETNASATGAPVERKKSKTARPRHTSKAIKAQRLAAAAAAAAASAALPPAAEADGSAAAADESAETGAAAAPADASPVAAGTRAPAAAAALDERVGAMVPAALDGAAQLPAEGAAAANAAALPEATDNLSAQAAAAAAVADGIGTAQQAVARRFSRERNGSAGGAQKRLAERAAAAAAAAASAAPPPAAEADGSAAAADESAETSMAAAPADASPGTAGSPAPAAAAAALDERVGAMVPAALVEAAAPPGLATALAAVRAAESPSLALTAPPLSTAEHQAATAVSTILTGSETQAAGAALQQAAAAPAPAKAVRRRRKSKRKASAEASQGAVDGEWAAGAAAPAPFEGGVLGAKEAALDVAALTTYAGGAGGTAGAREADGAAEAAAFSEESMAWNDALVEYLNTRGSIVELAKIFDDSDDNDRFGARTAEASGAPAVVAIEKEGLRVDELQLGSTSADAAAVEEELGKRMEALLSVSAPAHGGAAGGGPLRHLWQPAVRTYSVESTKLGLDPKTGLVVAGGGTTHNGERKMPCNEPRRAVLMAIVLGVLLRYFPDDGFIAEESSAVLSEDPATLAAVVDTVRRAISPDCTAEDVCAWIDLGARGGKGGASDRTWVLDPIDGTKGKLNCTRYPLACVLILQYSGTGSCGRDLPLPAARQRRAAFGYVADSAHPQPAALTTAVTTHMAATRHRQPQLQQPPPRVSGNAFGRSAQPQPALSGAGGHNHSGNKFWGCGMQPQQLNPAAAATAAATRLAAAEPSEKMCFIRQEQFCCALGMLEGGKAVLGVLGCPVLPADLDKPEDSQRGQLLFAARGGGAFRRSMGAPGGDAAPIRTSGAARARDGVVLESAEAAHSSHGVAAEVCADLQISRPPIRMDSQCKYGCLAAGQGSIYLRMPRRCPRARHHVAAYEDSSAPLSSTVSHPRARAAPTTDTCHHALSTLRATRRWGYRENIWDHVGGAVVIEEAGGRVSDSMGGELDFSQGAKLPPHVAGIVATSGPIHDEVIAAVRRRLGRDFVAALKAAPDAATWKGLGPGAGDVTEAARGDGTPDAMRVTLVCECAAAQREGAQAALARAAASAVAPHGYPWAGVQGAKRRTGGDGPGGQFSKRIAE</sequence>
<dbReference type="PANTHER" id="PTHR43200:SF6">
    <property type="entry name" value="3'(2'),5'-BISPHOSPHATE NUCLEOTIDASE"/>
    <property type="match status" value="1"/>
</dbReference>
<feature type="compositionally biased region" description="Low complexity" evidence="7">
    <location>
        <begin position="160"/>
        <end position="169"/>
    </location>
</feature>
<evidence type="ECO:0000256" key="6">
    <source>
        <dbReference type="PIRSR" id="PIRSR600760-2"/>
    </source>
</evidence>
<protein>
    <submittedName>
        <fullName evidence="8">Uncharacterized protein</fullName>
    </submittedName>
</protein>
<feature type="region of interest" description="Disordered" evidence="7">
    <location>
        <begin position="699"/>
        <end position="723"/>
    </location>
</feature>
<feature type="region of interest" description="Disordered" evidence="7">
    <location>
        <begin position="477"/>
        <end position="572"/>
    </location>
</feature>
<feature type="compositionally biased region" description="Low complexity" evidence="7">
    <location>
        <begin position="491"/>
        <end position="509"/>
    </location>
</feature>
<dbReference type="OrthoDB" id="411145at2759"/>
<evidence type="ECO:0000313" key="9">
    <source>
        <dbReference type="Proteomes" id="UP000664859"/>
    </source>
</evidence>
<feature type="compositionally biased region" description="Low complexity" evidence="7">
    <location>
        <begin position="547"/>
        <end position="572"/>
    </location>
</feature>
<feature type="region of interest" description="Disordered" evidence="7">
    <location>
        <begin position="1736"/>
        <end position="1757"/>
    </location>
</feature>
<keyword evidence="3 6" id="KW-0479">Metal-binding</keyword>
<keyword evidence="4" id="KW-0378">Hydrolase</keyword>
<feature type="binding site" evidence="6">
    <location>
        <position position="1265"/>
    </location>
    <ligand>
        <name>Mg(2+)</name>
        <dbReference type="ChEBI" id="CHEBI:18420"/>
        <label>1</label>
        <note>catalytic</note>
    </ligand>
</feature>
<evidence type="ECO:0000256" key="5">
    <source>
        <dbReference type="ARBA" id="ARBA00022842"/>
    </source>
</evidence>
<keyword evidence="5 6" id="KW-0460">Magnesium</keyword>
<evidence type="ECO:0000256" key="2">
    <source>
        <dbReference type="ARBA" id="ARBA00009759"/>
    </source>
</evidence>
<dbReference type="GO" id="GO:0008441">
    <property type="term" value="F:3'(2'),5'-bisphosphate nucleotidase activity"/>
    <property type="evidence" value="ECO:0007669"/>
    <property type="project" value="TreeGrafter"/>
</dbReference>